<proteinExistence type="inferred from homology"/>
<dbReference type="PANTHER" id="PTHR23321">
    <property type="entry name" value="RIBOSOMAL PROTEIN S15, BACTERIAL AND ORGANELLAR"/>
    <property type="match status" value="1"/>
</dbReference>
<comment type="caution">
    <text evidence="5">The sequence shown here is derived from an EMBL/GenBank/DDBJ whole genome shotgun (WGS) entry which is preliminary data.</text>
</comment>
<keyword evidence="3 4" id="KW-0687">Ribonucleoprotein</keyword>
<evidence type="ECO:0000313" key="5">
    <source>
        <dbReference type="EMBL" id="GJJ07743.1"/>
    </source>
</evidence>
<evidence type="ECO:0000256" key="3">
    <source>
        <dbReference type="ARBA" id="ARBA00023274"/>
    </source>
</evidence>
<protein>
    <recommendedName>
        <fullName evidence="7">30S ribosomal protein S15</fullName>
    </recommendedName>
</protein>
<dbReference type="Proteomes" id="UP001050691">
    <property type="component" value="Unassembled WGS sequence"/>
</dbReference>
<dbReference type="InterPro" id="IPR005290">
    <property type="entry name" value="Ribosomal_uS15_bac-type"/>
</dbReference>
<evidence type="ECO:0000256" key="1">
    <source>
        <dbReference type="ARBA" id="ARBA00008434"/>
    </source>
</evidence>
<dbReference type="Pfam" id="PF00312">
    <property type="entry name" value="Ribosomal_S15"/>
    <property type="match status" value="1"/>
</dbReference>
<dbReference type="InterPro" id="IPR000589">
    <property type="entry name" value="Ribosomal_uS15"/>
</dbReference>
<evidence type="ECO:0000256" key="4">
    <source>
        <dbReference type="RuleBase" id="RU003919"/>
    </source>
</evidence>
<dbReference type="GO" id="GO:0003735">
    <property type="term" value="F:structural constituent of ribosome"/>
    <property type="evidence" value="ECO:0007669"/>
    <property type="project" value="InterPro"/>
</dbReference>
<dbReference type="PANTHER" id="PTHR23321:SF26">
    <property type="entry name" value="SMALL RIBOSOMAL SUBUNIT PROTEIN US15M"/>
    <property type="match status" value="1"/>
</dbReference>
<sequence>MKAHPILGHRSGDESKWLDCGLNKILVKPREIHSPEKKYTLDTKAPVKLPEHFQWGLGGDPEAQHLLFDSLPHVAAEQTISHINVTNPHNESVHQSLNKAQWEELPSVHMLARITDLRNANARGIAFENRRRCVEAFSSPDKPNDTGRPEVQAALLTMKIRNLHEHLQRCKKDVANRRAIRHLVHARAKILKYLKRLDRERFVVALEKLGIEESAIEGELISNDKLNTQIFKIMIPEPAGLLTLTSNIAGEDKQT</sequence>
<dbReference type="NCBIfam" id="TIGR00952">
    <property type="entry name" value="S15_bact"/>
    <property type="match status" value="1"/>
</dbReference>
<keyword evidence="2 4" id="KW-0689">Ribosomal protein</keyword>
<dbReference type="SMART" id="SM01387">
    <property type="entry name" value="Ribosomal_S15"/>
    <property type="match status" value="1"/>
</dbReference>
<dbReference type="AlphaFoldDB" id="A0AAV5A2L7"/>
<dbReference type="GO" id="GO:0005737">
    <property type="term" value="C:cytoplasm"/>
    <property type="evidence" value="ECO:0007669"/>
    <property type="project" value="UniProtKB-ARBA"/>
</dbReference>
<organism evidence="5 6">
    <name type="scientific">Clathrus columnatus</name>
    <dbReference type="NCBI Taxonomy" id="1419009"/>
    <lineage>
        <taxon>Eukaryota</taxon>
        <taxon>Fungi</taxon>
        <taxon>Dikarya</taxon>
        <taxon>Basidiomycota</taxon>
        <taxon>Agaricomycotina</taxon>
        <taxon>Agaricomycetes</taxon>
        <taxon>Phallomycetidae</taxon>
        <taxon>Phallales</taxon>
        <taxon>Clathraceae</taxon>
        <taxon>Clathrus</taxon>
    </lineage>
</organism>
<name>A0AAV5A2L7_9AGAM</name>
<reference evidence="5" key="1">
    <citation type="submission" date="2021-10" db="EMBL/GenBank/DDBJ databases">
        <title>De novo Genome Assembly of Clathrus columnatus (Basidiomycota, Fungi) Using Illumina and Nanopore Sequence Data.</title>
        <authorList>
            <person name="Ogiso-Tanaka E."/>
            <person name="Itagaki H."/>
            <person name="Hosoya T."/>
            <person name="Hosaka K."/>
        </authorList>
    </citation>
    <scope>NUCLEOTIDE SEQUENCE</scope>
    <source>
        <strain evidence="5">MO-923</strain>
    </source>
</reference>
<dbReference type="SUPFAM" id="SSF47060">
    <property type="entry name" value="S15/NS1 RNA-binding domain"/>
    <property type="match status" value="1"/>
</dbReference>
<evidence type="ECO:0000256" key="2">
    <source>
        <dbReference type="ARBA" id="ARBA00022980"/>
    </source>
</evidence>
<dbReference type="GO" id="GO:0005840">
    <property type="term" value="C:ribosome"/>
    <property type="evidence" value="ECO:0007669"/>
    <property type="project" value="UniProtKB-KW"/>
</dbReference>
<evidence type="ECO:0000313" key="6">
    <source>
        <dbReference type="Proteomes" id="UP001050691"/>
    </source>
</evidence>
<dbReference type="EMBL" id="BPWL01000002">
    <property type="protein sequence ID" value="GJJ07743.1"/>
    <property type="molecule type" value="Genomic_DNA"/>
</dbReference>
<dbReference type="GO" id="GO:0006412">
    <property type="term" value="P:translation"/>
    <property type="evidence" value="ECO:0007669"/>
    <property type="project" value="InterPro"/>
</dbReference>
<dbReference type="HAMAP" id="MF_01343_B">
    <property type="entry name" value="Ribosomal_uS15_B"/>
    <property type="match status" value="1"/>
</dbReference>
<dbReference type="Gene3D" id="1.10.287.10">
    <property type="entry name" value="S15/NS1, RNA-binding"/>
    <property type="match status" value="1"/>
</dbReference>
<gene>
    <name evidence="5" type="ORF">Clacol_001948</name>
</gene>
<dbReference type="CDD" id="cd00353">
    <property type="entry name" value="Ribosomal_S15p_S13e"/>
    <property type="match status" value="1"/>
</dbReference>
<keyword evidence="6" id="KW-1185">Reference proteome</keyword>
<accession>A0AAV5A2L7</accession>
<comment type="similarity">
    <text evidence="1 4">Belongs to the universal ribosomal protein uS15 family.</text>
</comment>
<dbReference type="GO" id="GO:1990904">
    <property type="term" value="C:ribonucleoprotein complex"/>
    <property type="evidence" value="ECO:0007669"/>
    <property type="project" value="UniProtKB-KW"/>
</dbReference>
<dbReference type="InterPro" id="IPR009068">
    <property type="entry name" value="uS15_NS1_RNA-bd_sf"/>
</dbReference>
<evidence type="ECO:0008006" key="7">
    <source>
        <dbReference type="Google" id="ProtNLM"/>
    </source>
</evidence>